<feature type="transmembrane region" description="Helical" evidence="8">
    <location>
        <begin position="170"/>
        <end position="192"/>
    </location>
</feature>
<dbReference type="RefSeq" id="WP_036930122.1">
    <property type="nucleotide sequence ID" value="NZ_JRPQ01000279.1"/>
</dbReference>
<dbReference type="PANTHER" id="PTHR30294:SF29">
    <property type="entry name" value="MULTIDRUG ABC TRANSPORTER PERMEASE YBHS-RELATED"/>
    <property type="match status" value="1"/>
</dbReference>
<evidence type="ECO:0000256" key="1">
    <source>
        <dbReference type="ARBA" id="ARBA00004651"/>
    </source>
</evidence>
<reference evidence="10 11" key="1">
    <citation type="submission" date="2014-07" db="EMBL/GenBank/DDBJ databases">
        <authorList>
            <person name="McCorrison J."/>
            <person name="Sanka R."/>
            <person name="Torralba M."/>
            <person name="Gillis M."/>
            <person name="Haft D.H."/>
            <person name="Methe B."/>
            <person name="Sutton G."/>
            <person name="Nelson K.E."/>
        </authorList>
    </citation>
    <scope>NUCLEOTIDE SEQUENCE [LARGE SCALE GENOMIC DNA]</scope>
    <source>
        <strain evidence="10 11">S9-PR14</strain>
    </source>
</reference>
<keyword evidence="7 8" id="KW-0472">Membrane</keyword>
<dbReference type="AlphaFoldDB" id="A0A098YN98"/>
<evidence type="ECO:0000256" key="2">
    <source>
        <dbReference type="ARBA" id="ARBA00007783"/>
    </source>
</evidence>
<evidence type="ECO:0000256" key="4">
    <source>
        <dbReference type="ARBA" id="ARBA00022475"/>
    </source>
</evidence>
<dbReference type="InterPro" id="IPR013525">
    <property type="entry name" value="ABC2_TM"/>
</dbReference>
<feature type="transmembrane region" description="Helical" evidence="8">
    <location>
        <begin position="248"/>
        <end position="270"/>
    </location>
</feature>
<sequence>MNQFISFVIKETKHIVRDRRTMLILFGTPVVMMLIFGFAITTDIRNVKVTVVTAVMNPRIQQVVQRIDASEYFVVTQTVSSTQEAKQLLADHQSDMAIVFSNDFANERYSEQASVQFLVDYTDPNMAEQRVSYIQQIIMDELRSQQTAQQQAIANTKLLYNPQMKSAYNFVPGIMGMLLMLICAMMTSVSIVREKERGTMEVLLVSPVKPLYIMIAKTVPYFVLSIFILISILLISKFILAVPIEGSVITILAVSLLYIVLALALGMLISVVSQTQVVALLISGMLLIMPSTMLSGMIYPIESMPTVIQYISTIVPTRWYVSAIKKVMIMGVGVNMIYEELIIMLGMTLLFLGIALKKFKIRLS</sequence>
<dbReference type="EMBL" id="JRPQ01000279">
    <property type="protein sequence ID" value="KGI20747.1"/>
    <property type="molecule type" value="Genomic_DNA"/>
</dbReference>
<comment type="caution">
    <text evidence="10">The sequence shown here is derived from an EMBL/GenBank/DDBJ whole genome shotgun (WGS) entry which is preliminary data.</text>
</comment>
<keyword evidence="6 8" id="KW-1133">Transmembrane helix</keyword>
<evidence type="ECO:0000256" key="6">
    <source>
        <dbReference type="ARBA" id="ARBA00022989"/>
    </source>
</evidence>
<gene>
    <name evidence="10" type="ORF">HMPREF9304_14590</name>
</gene>
<dbReference type="InterPro" id="IPR051449">
    <property type="entry name" value="ABC-2_transporter_component"/>
</dbReference>
<keyword evidence="5 8" id="KW-0812">Transmembrane</keyword>
<comment type="subcellular location">
    <subcellularLocation>
        <location evidence="1 8">Cell membrane</location>
        <topology evidence="1 8">Multi-pass membrane protein</topology>
    </subcellularLocation>
</comment>
<keyword evidence="3 8" id="KW-0813">Transport</keyword>
<evidence type="ECO:0000313" key="11">
    <source>
        <dbReference type="Proteomes" id="UP000029723"/>
    </source>
</evidence>
<dbReference type="InterPro" id="IPR000412">
    <property type="entry name" value="ABC_2_transport"/>
</dbReference>
<evidence type="ECO:0000256" key="8">
    <source>
        <dbReference type="RuleBase" id="RU361157"/>
    </source>
</evidence>
<evidence type="ECO:0000256" key="3">
    <source>
        <dbReference type="ARBA" id="ARBA00022448"/>
    </source>
</evidence>
<protein>
    <recommendedName>
        <fullName evidence="8">Transport permease protein</fullName>
    </recommendedName>
</protein>
<comment type="similarity">
    <text evidence="2 8">Belongs to the ABC-2 integral membrane protein family.</text>
</comment>
<evidence type="ECO:0000259" key="9">
    <source>
        <dbReference type="PROSITE" id="PS51012"/>
    </source>
</evidence>
<feature type="transmembrane region" description="Helical" evidence="8">
    <location>
        <begin position="277"/>
        <end position="299"/>
    </location>
</feature>
<feature type="transmembrane region" description="Helical" evidence="8">
    <location>
        <begin position="21"/>
        <end position="40"/>
    </location>
</feature>
<dbReference type="Pfam" id="PF12698">
    <property type="entry name" value="ABC2_membrane_3"/>
    <property type="match status" value="1"/>
</dbReference>
<feature type="transmembrane region" description="Helical" evidence="8">
    <location>
        <begin position="336"/>
        <end position="356"/>
    </location>
</feature>
<dbReference type="GO" id="GO:0043190">
    <property type="term" value="C:ATP-binding cassette (ABC) transporter complex"/>
    <property type="evidence" value="ECO:0007669"/>
    <property type="project" value="InterPro"/>
</dbReference>
<evidence type="ECO:0000256" key="7">
    <source>
        <dbReference type="ARBA" id="ARBA00023136"/>
    </source>
</evidence>
<keyword evidence="4 8" id="KW-1003">Cell membrane</keyword>
<dbReference type="PANTHER" id="PTHR30294">
    <property type="entry name" value="MEMBRANE COMPONENT OF ABC TRANSPORTER YHHJ-RELATED"/>
    <property type="match status" value="1"/>
</dbReference>
<dbReference type="OrthoDB" id="9808686at2"/>
<evidence type="ECO:0000256" key="5">
    <source>
        <dbReference type="ARBA" id="ARBA00022692"/>
    </source>
</evidence>
<dbReference type="InterPro" id="IPR047817">
    <property type="entry name" value="ABC2_TM_bact-type"/>
</dbReference>
<name>A0A098YN98_9BACT</name>
<accession>A0A098YN98</accession>
<feature type="domain" description="ABC transmembrane type-2" evidence="9">
    <location>
        <begin position="135"/>
        <end position="362"/>
    </location>
</feature>
<evidence type="ECO:0000313" key="10">
    <source>
        <dbReference type="EMBL" id="KGI20747.1"/>
    </source>
</evidence>
<dbReference type="PROSITE" id="PS51012">
    <property type="entry name" value="ABC_TM2"/>
    <property type="match status" value="1"/>
</dbReference>
<dbReference type="Proteomes" id="UP000029723">
    <property type="component" value="Unassembled WGS sequence"/>
</dbReference>
<proteinExistence type="inferred from homology"/>
<dbReference type="PRINTS" id="PR00164">
    <property type="entry name" value="ABC2TRNSPORT"/>
</dbReference>
<dbReference type="GO" id="GO:0140359">
    <property type="term" value="F:ABC-type transporter activity"/>
    <property type="evidence" value="ECO:0007669"/>
    <property type="project" value="InterPro"/>
</dbReference>
<feature type="transmembrane region" description="Helical" evidence="8">
    <location>
        <begin position="219"/>
        <end position="242"/>
    </location>
</feature>
<organism evidence="10 11">
    <name type="scientific">Hoylesella timonensis S9-PR14</name>
    <dbReference type="NCBI Taxonomy" id="1401062"/>
    <lineage>
        <taxon>Bacteria</taxon>
        <taxon>Pseudomonadati</taxon>
        <taxon>Bacteroidota</taxon>
        <taxon>Bacteroidia</taxon>
        <taxon>Bacteroidales</taxon>
        <taxon>Prevotellaceae</taxon>
        <taxon>Hoylesella</taxon>
    </lineage>
</organism>